<evidence type="ECO:0000256" key="4">
    <source>
        <dbReference type="ARBA" id="ARBA00022840"/>
    </source>
</evidence>
<dbReference type="PROSITE" id="PS50893">
    <property type="entry name" value="ABC_TRANSPORTER_2"/>
    <property type="match status" value="1"/>
</dbReference>
<dbReference type="RefSeq" id="WP_385876350.1">
    <property type="nucleotide sequence ID" value="NZ_JBHLXE010000038.1"/>
</dbReference>
<sequence length="345" mass="38649">MQNRAKPLVEIKQLNTHFVNSTGFFKGKTVLHAVKNMQFSINEGETFGLVGESGCGKSTLGRTLLRLYKPTSGQILFQGKDIAKLSEKELKPFRKEMQSIFQDPLSSLNPNMTVEQLVGESLQIHDMYQGINSKIERKEYIVSLLEKVGLQSMHLSRYPHEFSGGQRQRISIARALAVKPKFIVCDEPLSALDVSVQAQVVNLLQDLQKEFGITYLFIAHDLDMIRHISHHIGVMFLGALVETGTCEELYTSPLHPYTQMLLNSTPKVPNFNEDIKNPPVFEEGIKIAEPKALDISNNNQDAKTNVSKGCLFASRCPHATPKCLSVEPKQIQINSSHKVSCHLYS</sequence>
<dbReference type="EMBL" id="JBHLXE010000038">
    <property type="protein sequence ID" value="MFC0179254.1"/>
    <property type="molecule type" value="Genomic_DNA"/>
</dbReference>
<comment type="similarity">
    <text evidence="1">Belongs to the ABC transporter superfamily.</text>
</comment>
<evidence type="ECO:0000313" key="6">
    <source>
        <dbReference type="EMBL" id="MFC0179254.1"/>
    </source>
</evidence>
<keyword evidence="4 6" id="KW-0067">ATP-binding</keyword>
<dbReference type="Pfam" id="PF08352">
    <property type="entry name" value="oligo_HPY"/>
    <property type="match status" value="2"/>
</dbReference>
<dbReference type="Gene3D" id="3.40.50.300">
    <property type="entry name" value="P-loop containing nucleotide triphosphate hydrolases"/>
    <property type="match status" value="1"/>
</dbReference>
<dbReference type="InterPro" id="IPR003593">
    <property type="entry name" value="AAA+_ATPase"/>
</dbReference>
<reference evidence="6 7" key="1">
    <citation type="submission" date="2024-09" db="EMBL/GenBank/DDBJ databases">
        <authorList>
            <person name="Sun Q."/>
            <person name="Mori K."/>
        </authorList>
    </citation>
    <scope>NUCLEOTIDE SEQUENCE [LARGE SCALE GENOMIC DNA]</scope>
    <source>
        <strain evidence="6 7">CCM 8545</strain>
    </source>
</reference>
<feature type="domain" description="ABC transporter" evidence="5">
    <location>
        <begin position="19"/>
        <end position="262"/>
    </location>
</feature>
<comment type="caution">
    <text evidence="6">The sequence shown here is derived from an EMBL/GenBank/DDBJ whole genome shotgun (WGS) entry which is preliminary data.</text>
</comment>
<keyword evidence="7" id="KW-1185">Reference proteome</keyword>
<dbReference type="SMART" id="SM00382">
    <property type="entry name" value="AAA"/>
    <property type="match status" value="1"/>
</dbReference>
<keyword evidence="3" id="KW-0547">Nucleotide-binding</keyword>
<dbReference type="Proteomes" id="UP001589758">
    <property type="component" value="Unassembled WGS sequence"/>
</dbReference>
<evidence type="ECO:0000256" key="2">
    <source>
        <dbReference type="ARBA" id="ARBA00022448"/>
    </source>
</evidence>
<protein>
    <submittedName>
        <fullName evidence="6">ABC transporter ATP-binding protein</fullName>
    </submittedName>
</protein>
<evidence type="ECO:0000256" key="3">
    <source>
        <dbReference type="ARBA" id="ARBA00022741"/>
    </source>
</evidence>
<dbReference type="Pfam" id="PF00005">
    <property type="entry name" value="ABC_tran"/>
    <property type="match status" value="1"/>
</dbReference>
<dbReference type="InterPro" id="IPR050319">
    <property type="entry name" value="ABC_transp_ATP-bind"/>
</dbReference>
<dbReference type="CDD" id="cd03257">
    <property type="entry name" value="ABC_NikE_OppD_transporters"/>
    <property type="match status" value="1"/>
</dbReference>
<dbReference type="InterPro" id="IPR017871">
    <property type="entry name" value="ABC_transporter-like_CS"/>
</dbReference>
<dbReference type="NCBIfam" id="TIGR01727">
    <property type="entry name" value="oligo_HPY"/>
    <property type="match status" value="1"/>
</dbReference>
<gene>
    <name evidence="6" type="ORF">ACFFIT_03925</name>
</gene>
<dbReference type="GO" id="GO:0005524">
    <property type="term" value="F:ATP binding"/>
    <property type="evidence" value="ECO:0007669"/>
    <property type="project" value="UniProtKB-KW"/>
</dbReference>
<dbReference type="SUPFAM" id="SSF52540">
    <property type="entry name" value="P-loop containing nucleoside triphosphate hydrolases"/>
    <property type="match status" value="1"/>
</dbReference>
<dbReference type="InterPro" id="IPR027417">
    <property type="entry name" value="P-loop_NTPase"/>
</dbReference>
<organism evidence="6 7">
    <name type="scientific">Thorsellia kenyensis</name>
    <dbReference type="NCBI Taxonomy" id="1549888"/>
    <lineage>
        <taxon>Bacteria</taxon>
        <taxon>Pseudomonadati</taxon>
        <taxon>Pseudomonadota</taxon>
        <taxon>Gammaproteobacteria</taxon>
        <taxon>Enterobacterales</taxon>
        <taxon>Thorselliaceae</taxon>
        <taxon>Thorsellia</taxon>
    </lineage>
</organism>
<accession>A0ABV6C8F5</accession>
<evidence type="ECO:0000313" key="7">
    <source>
        <dbReference type="Proteomes" id="UP001589758"/>
    </source>
</evidence>
<dbReference type="PROSITE" id="PS00211">
    <property type="entry name" value="ABC_TRANSPORTER_1"/>
    <property type="match status" value="1"/>
</dbReference>
<dbReference type="InterPro" id="IPR013563">
    <property type="entry name" value="Oligopep_ABC_C"/>
</dbReference>
<dbReference type="PANTHER" id="PTHR43776:SF7">
    <property type="entry name" value="D,D-DIPEPTIDE TRANSPORT ATP-BINDING PROTEIN DDPF-RELATED"/>
    <property type="match status" value="1"/>
</dbReference>
<proteinExistence type="inferred from homology"/>
<keyword evidence="2" id="KW-0813">Transport</keyword>
<dbReference type="PANTHER" id="PTHR43776">
    <property type="entry name" value="TRANSPORT ATP-BINDING PROTEIN"/>
    <property type="match status" value="1"/>
</dbReference>
<dbReference type="InterPro" id="IPR003439">
    <property type="entry name" value="ABC_transporter-like_ATP-bd"/>
</dbReference>
<name>A0ABV6C8F5_9GAMM</name>
<evidence type="ECO:0000256" key="1">
    <source>
        <dbReference type="ARBA" id="ARBA00005417"/>
    </source>
</evidence>
<evidence type="ECO:0000259" key="5">
    <source>
        <dbReference type="PROSITE" id="PS50893"/>
    </source>
</evidence>